<dbReference type="AlphaFoldDB" id="A0A166HCS2"/>
<evidence type="ECO:0000313" key="2">
    <source>
        <dbReference type="EMBL" id="KZP18722.1"/>
    </source>
</evidence>
<name>A0A166HCS2_9AGAM</name>
<feature type="region of interest" description="Disordered" evidence="1">
    <location>
        <begin position="91"/>
        <end position="111"/>
    </location>
</feature>
<organism evidence="2 3">
    <name type="scientific">Athelia psychrophila</name>
    <dbReference type="NCBI Taxonomy" id="1759441"/>
    <lineage>
        <taxon>Eukaryota</taxon>
        <taxon>Fungi</taxon>
        <taxon>Dikarya</taxon>
        <taxon>Basidiomycota</taxon>
        <taxon>Agaricomycotina</taxon>
        <taxon>Agaricomycetes</taxon>
        <taxon>Agaricomycetidae</taxon>
        <taxon>Atheliales</taxon>
        <taxon>Atheliaceae</taxon>
        <taxon>Athelia</taxon>
    </lineage>
</organism>
<evidence type="ECO:0000313" key="3">
    <source>
        <dbReference type="Proteomes" id="UP000076532"/>
    </source>
</evidence>
<proteinExistence type="predicted"/>
<keyword evidence="3" id="KW-1185">Reference proteome</keyword>
<sequence>MRPTPPPSARNRSATPQGVAHSDLEKFSDQCRLWYFSQDEDAGRKMTQTLANLPPAQRAPYTRLQSSIRSAYHASVNARRHAEFRAHLTATQPGGSLMPHSRADPGGPMAQKERHDRLERFIGTWCTIGMPGTTPFFEGLWAVMRLQVLPEHLGGAGGNKIEWEFDDAVFKETAGKDFMLEAIDVLKGVLGFDELSSLQRSTSTSTQYAAPTPIHARATSQPLLSNDVEEPKVSPATSSLHLKRTRASSDPFLDNVNTNTAPSTSPRPSPSAAVTSVEESLTFDEDVFPEIPRANATFDDSDGEYMRTWTSPNLPNPEFVSLVSLFPAFVTRRPLPRFPISDPRRQADIEQGEDERGEGKQIRFGTGCMWISPKERAEGFQGGWWTRFRLWWRRTFC</sequence>
<feature type="region of interest" description="Disordered" evidence="1">
    <location>
        <begin position="1"/>
        <end position="23"/>
    </location>
</feature>
<gene>
    <name evidence="2" type="ORF">FIBSPDRAFT_745069</name>
</gene>
<feature type="region of interest" description="Disordered" evidence="1">
    <location>
        <begin position="203"/>
        <end position="277"/>
    </location>
</feature>
<dbReference type="Proteomes" id="UP000076532">
    <property type="component" value="Unassembled WGS sequence"/>
</dbReference>
<feature type="compositionally biased region" description="Low complexity" evidence="1">
    <location>
        <begin position="257"/>
        <end position="277"/>
    </location>
</feature>
<dbReference type="EMBL" id="KV417570">
    <property type="protein sequence ID" value="KZP18722.1"/>
    <property type="molecule type" value="Genomic_DNA"/>
</dbReference>
<evidence type="ECO:0000256" key="1">
    <source>
        <dbReference type="SAM" id="MobiDB-lite"/>
    </source>
</evidence>
<reference evidence="2 3" key="1">
    <citation type="journal article" date="2016" name="Mol. Biol. Evol.">
        <title>Comparative Genomics of Early-Diverging Mushroom-Forming Fungi Provides Insights into the Origins of Lignocellulose Decay Capabilities.</title>
        <authorList>
            <person name="Nagy L.G."/>
            <person name="Riley R."/>
            <person name="Tritt A."/>
            <person name="Adam C."/>
            <person name="Daum C."/>
            <person name="Floudas D."/>
            <person name="Sun H."/>
            <person name="Yadav J.S."/>
            <person name="Pangilinan J."/>
            <person name="Larsson K.H."/>
            <person name="Matsuura K."/>
            <person name="Barry K."/>
            <person name="Labutti K."/>
            <person name="Kuo R."/>
            <person name="Ohm R.A."/>
            <person name="Bhattacharya S.S."/>
            <person name="Shirouzu T."/>
            <person name="Yoshinaga Y."/>
            <person name="Martin F.M."/>
            <person name="Grigoriev I.V."/>
            <person name="Hibbett D.S."/>
        </authorList>
    </citation>
    <scope>NUCLEOTIDE SEQUENCE [LARGE SCALE GENOMIC DNA]</scope>
    <source>
        <strain evidence="2 3">CBS 109695</strain>
    </source>
</reference>
<protein>
    <submittedName>
        <fullName evidence="2">Uncharacterized protein</fullName>
    </submittedName>
</protein>
<accession>A0A166HCS2</accession>
<feature type="region of interest" description="Disordered" evidence="1">
    <location>
        <begin position="341"/>
        <end position="360"/>
    </location>
</feature>
<dbReference type="OrthoDB" id="2568455at2759"/>